<comment type="caution">
    <text evidence="2">The sequence shown here is derived from an EMBL/GenBank/DDBJ whole genome shotgun (WGS) entry which is preliminary data.</text>
</comment>
<dbReference type="Pfam" id="PF02502">
    <property type="entry name" value="LacAB_rpiB"/>
    <property type="match status" value="1"/>
</dbReference>
<dbReference type="Gene3D" id="3.40.1400.10">
    <property type="entry name" value="Sugar-phosphate isomerase, RpiB/LacA/LacB"/>
    <property type="match status" value="1"/>
</dbReference>
<evidence type="ECO:0000313" key="3">
    <source>
        <dbReference type="Proteomes" id="UP000179106"/>
    </source>
</evidence>
<evidence type="ECO:0008006" key="4">
    <source>
        <dbReference type="Google" id="ProtNLM"/>
    </source>
</evidence>
<dbReference type="EMBL" id="MHNW01000037">
    <property type="protein sequence ID" value="OGZ52889.1"/>
    <property type="molecule type" value="Genomic_DNA"/>
</dbReference>
<dbReference type="AlphaFoldDB" id="A0A1G2GRY6"/>
<evidence type="ECO:0000256" key="1">
    <source>
        <dbReference type="ARBA" id="ARBA00008754"/>
    </source>
</evidence>
<evidence type="ECO:0000313" key="2">
    <source>
        <dbReference type="EMBL" id="OGZ52889.1"/>
    </source>
</evidence>
<dbReference type="SUPFAM" id="SSF89623">
    <property type="entry name" value="Ribose/Galactose isomerase RpiB/AlsB"/>
    <property type="match status" value="1"/>
</dbReference>
<dbReference type="GO" id="GO:0005975">
    <property type="term" value="P:carbohydrate metabolic process"/>
    <property type="evidence" value="ECO:0007669"/>
    <property type="project" value="InterPro"/>
</dbReference>
<protein>
    <recommendedName>
        <fullName evidence="4">Ribose-5-phosphate isomerase</fullName>
    </recommendedName>
</protein>
<dbReference type="STRING" id="1802126.A3B25_03695"/>
<dbReference type="Proteomes" id="UP000179106">
    <property type="component" value="Unassembled WGS sequence"/>
</dbReference>
<dbReference type="InterPro" id="IPR003500">
    <property type="entry name" value="RpiB_LacA_LacB"/>
</dbReference>
<name>A0A1G2GRY6_9BACT</name>
<gene>
    <name evidence="2" type="ORF">A3B25_03695</name>
</gene>
<accession>A0A1G2GRY6</accession>
<dbReference type="NCBIfam" id="NF004051">
    <property type="entry name" value="PRK05571.1"/>
    <property type="match status" value="1"/>
</dbReference>
<comment type="similarity">
    <text evidence="1">Belongs to the LacAB/RpiB family.</text>
</comment>
<dbReference type="GO" id="GO:0016861">
    <property type="term" value="F:intramolecular oxidoreductase activity, interconverting aldoses and ketoses"/>
    <property type="evidence" value="ECO:0007669"/>
    <property type="project" value="UniProtKB-ARBA"/>
</dbReference>
<dbReference type="PANTHER" id="PTHR30345:SF0">
    <property type="entry name" value="DNA DAMAGE-REPAIR_TOLERATION PROTEIN DRT102"/>
    <property type="match status" value="1"/>
</dbReference>
<organism evidence="2 3">
    <name type="scientific">Candidatus Ryanbacteria bacterium RIFCSPLOWO2_01_FULL_48_26</name>
    <dbReference type="NCBI Taxonomy" id="1802126"/>
    <lineage>
        <taxon>Bacteria</taxon>
        <taxon>Candidatus Ryaniibacteriota</taxon>
    </lineage>
</organism>
<dbReference type="NCBIfam" id="TIGR00689">
    <property type="entry name" value="rpiB_lacA_lacB"/>
    <property type="match status" value="1"/>
</dbReference>
<reference evidence="2 3" key="1">
    <citation type="journal article" date="2016" name="Nat. Commun.">
        <title>Thousands of microbial genomes shed light on interconnected biogeochemical processes in an aquifer system.</title>
        <authorList>
            <person name="Anantharaman K."/>
            <person name="Brown C.T."/>
            <person name="Hug L.A."/>
            <person name="Sharon I."/>
            <person name="Castelle C.J."/>
            <person name="Probst A.J."/>
            <person name="Thomas B.C."/>
            <person name="Singh A."/>
            <person name="Wilkins M.J."/>
            <person name="Karaoz U."/>
            <person name="Brodie E.L."/>
            <person name="Williams K.H."/>
            <person name="Hubbard S.S."/>
            <person name="Banfield J.F."/>
        </authorList>
    </citation>
    <scope>NUCLEOTIDE SEQUENCE [LARGE SCALE GENOMIC DNA]</scope>
</reference>
<sequence length="152" mass="16787">MIIYFGADHRGFELKNHLQEYLRNQGYQTADLGATQLDAADDYPAYASAVAKKIALDPETSRGVLICGSGAGVDIVANKFQNVRSVLAISPDQVYAARKDDNVNVLSLAADFTRVADAEKILQVFIVTVFSGEDRYLRRLEQISQIERKSSD</sequence>
<dbReference type="PANTHER" id="PTHR30345">
    <property type="entry name" value="RIBOSE-5-PHOSPHATE ISOMERASE B"/>
    <property type="match status" value="1"/>
</dbReference>
<dbReference type="InterPro" id="IPR036569">
    <property type="entry name" value="RpiB_LacA_LacB_sf"/>
</dbReference>
<proteinExistence type="inferred from homology"/>
<dbReference type="PIRSF" id="PIRSF005384">
    <property type="entry name" value="RpiB_LacA_B"/>
    <property type="match status" value="1"/>
</dbReference>